<dbReference type="AlphaFoldDB" id="A0A9W4U1Y9"/>
<reference evidence="2" key="1">
    <citation type="submission" date="2023-01" db="EMBL/GenBank/DDBJ databases">
        <authorList>
            <person name="Van Ghelder C."/>
            <person name="Rancurel C."/>
        </authorList>
    </citation>
    <scope>NUCLEOTIDE SEQUENCE</scope>
    <source>
        <strain evidence="2">CNCM I-4278</strain>
    </source>
</reference>
<gene>
    <name evidence="2" type="ORF">PDIGIT_LOCUS1512</name>
</gene>
<feature type="chain" id="PRO_5040996670" evidence="1">
    <location>
        <begin position="19"/>
        <end position="45"/>
    </location>
</feature>
<evidence type="ECO:0000313" key="3">
    <source>
        <dbReference type="Proteomes" id="UP001152607"/>
    </source>
</evidence>
<protein>
    <submittedName>
        <fullName evidence="2">Uncharacterized protein</fullName>
    </submittedName>
</protein>
<sequence length="45" mass="5007">MLIVRLLLVVLMWQSVSSFSRYVRHCLYGPSRHVSSVGGVEVGMG</sequence>
<dbReference type="Proteomes" id="UP001152607">
    <property type="component" value="Unassembled WGS sequence"/>
</dbReference>
<evidence type="ECO:0000313" key="2">
    <source>
        <dbReference type="EMBL" id="CAI6265300.1"/>
    </source>
</evidence>
<organism evidence="2 3">
    <name type="scientific">Periconia digitata</name>
    <dbReference type="NCBI Taxonomy" id="1303443"/>
    <lineage>
        <taxon>Eukaryota</taxon>
        <taxon>Fungi</taxon>
        <taxon>Dikarya</taxon>
        <taxon>Ascomycota</taxon>
        <taxon>Pezizomycotina</taxon>
        <taxon>Dothideomycetes</taxon>
        <taxon>Pleosporomycetidae</taxon>
        <taxon>Pleosporales</taxon>
        <taxon>Massarineae</taxon>
        <taxon>Periconiaceae</taxon>
        <taxon>Periconia</taxon>
    </lineage>
</organism>
<evidence type="ECO:0000256" key="1">
    <source>
        <dbReference type="SAM" id="SignalP"/>
    </source>
</evidence>
<keyword evidence="3" id="KW-1185">Reference proteome</keyword>
<comment type="caution">
    <text evidence="2">The sequence shown here is derived from an EMBL/GenBank/DDBJ whole genome shotgun (WGS) entry which is preliminary data.</text>
</comment>
<keyword evidence="1" id="KW-0732">Signal</keyword>
<dbReference type="EMBL" id="CAOQHR010000001">
    <property type="protein sequence ID" value="CAI6265300.1"/>
    <property type="molecule type" value="Genomic_DNA"/>
</dbReference>
<accession>A0A9W4U1Y9</accession>
<feature type="signal peptide" evidence="1">
    <location>
        <begin position="1"/>
        <end position="18"/>
    </location>
</feature>
<name>A0A9W4U1Y9_9PLEO</name>
<proteinExistence type="predicted"/>